<protein>
    <recommendedName>
        <fullName evidence="2">Ubiquitin-like domain-containing protein</fullName>
    </recommendedName>
</protein>
<feature type="transmembrane region" description="Helical" evidence="1">
    <location>
        <begin position="161"/>
        <end position="183"/>
    </location>
</feature>
<feature type="transmembrane region" description="Helical" evidence="1">
    <location>
        <begin position="310"/>
        <end position="328"/>
    </location>
</feature>
<feature type="transmembrane region" description="Helical" evidence="1">
    <location>
        <begin position="69"/>
        <end position="87"/>
    </location>
</feature>
<keyword evidence="1" id="KW-1133">Transmembrane helix</keyword>
<feature type="domain" description="Ubiquitin-like" evidence="2">
    <location>
        <begin position="629"/>
        <end position="670"/>
    </location>
</feature>
<dbReference type="InterPro" id="IPR000626">
    <property type="entry name" value="Ubiquitin-like_dom"/>
</dbReference>
<dbReference type="CDD" id="cd17039">
    <property type="entry name" value="Ubl_ubiquitin_like"/>
    <property type="match status" value="1"/>
</dbReference>
<accession>A0ABP0HYR9</accession>
<evidence type="ECO:0000259" key="2">
    <source>
        <dbReference type="PROSITE" id="PS50053"/>
    </source>
</evidence>
<feature type="transmembrane region" description="Helical" evidence="1">
    <location>
        <begin position="449"/>
        <end position="470"/>
    </location>
</feature>
<comment type="caution">
    <text evidence="3">The sequence shown here is derived from an EMBL/GenBank/DDBJ whole genome shotgun (WGS) entry which is preliminary data.</text>
</comment>
<keyword evidence="4" id="KW-1185">Reference proteome</keyword>
<evidence type="ECO:0000313" key="4">
    <source>
        <dbReference type="Proteomes" id="UP001642484"/>
    </source>
</evidence>
<dbReference type="Pfam" id="PF15113">
    <property type="entry name" value="TMEM117"/>
    <property type="match status" value="1"/>
</dbReference>
<dbReference type="EMBL" id="CAXAMN010001614">
    <property type="protein sequence ID" value="CAK8995367.1"/>
    <property type="molecule type" value="Genomic_DNA"/>
</dbReference>
<evidence type="ECO:0000256" key="1">
    <source>
        <dbReference type="SAM" id="Phobius"/>
    </source>
</evidence>
<reference evidence="3 4" key="1">
    <citation type="submission" date="2024-02" db="EMBL/GenBank/DDBJ databases">
        <authorList>
            <person name="Chen Y."/>
            <person name="Shah S."/>
            <person name="Dougan E. K."/>
            <person name="Thang M."/>
            <person name="Chan C."/>
        </authorList>
    </citation>
    <scope>NUCLEOTIDE SEQUENCE [LARGE SCALE GENOMIC DNA]</scope>
</reference>
<feature type="transmembrane region" description="Helical" evidence="1">
    <location>
        <begin position="273"/>
        <end position="290"/>
    </location>
</feature>
<dbReference type="PROSITE" id="PS50053">
    <property type="entry name" value="UBIQUITIN_2"/>
    <property type="match status" value="1"/>
</dbReference>
<dbReference type="PANTHER" id="PTHR31226:SF1">
    <property type="entry name" value="TRANSMEMBRANE PROTEIN 117"/>
    <property type="match status" value="1"/>
</dbReference>
<dbReference type="InterPro" id="IPR029370">
    <property type="entry name" value="TMEM117"/>
</dbReference>
<name>A0ABP0HYR9_9DINO</name>
<feature type="transmembrane region" description="Helical" evidence="1">
    <location>
        <begin position="349"/>
        <end position="367"/>
    </location>
</feature>
<sequence>MDSRAEILAALRTKIARGSVTTQPHTFSEERSFSEDELVQQLRSLKPSSKDELAYERYDVFQFYWRHPAVRLLFVLMLFFLDLYIFGEDPTTYSKTPCRIGGLGHIVNIFLVDLHEKDIFPWLVLRLLLLGLFVSAGLVLAKKLKSRLALRFEMFTYKGSYFIIGFLVLTMNLFICAKTYNWIRWKILCNDLDGTCHCEDAKCGGYISNDLHIRNDRFASLTQCGAFLADSLAVFSVLDLILQDDSMYHFGKFSLCGTEVNLFGLWEKHRTRILWGSFGVLMVLGVIGLWNSTGALAAYQLMSVGHRSNIGRMVIAGALFIIDLCIVTQDLDFPHFENSLEVMLLGTNIAFEGSFINYIMVFVSMLLDLNCLYTLGWYEPTEYGQYFLGNSSVCSRSNVSDFEVNCSSPKCPKVEKSTFSNDWRNLTTCYAEDRLLQSRYNEEIHKYRLYLAAIPIMIGIFIFASLFRLAGRSWQNMCRRVVISNAFAAKRIQEFQSVEMAPVFSEGREGCPRAVEEVQETAMSRAERLLCEIRAADPDVASHRVIVVTAGGVKAFDLRDNPRSPFAGFHGAWMRPHVFCRRLRWWLRRRLVSLWQAQEDLSIQELADSGLQLPGRPPSSSRDHLYARVKDLKEKLRSAGSVRTDVPFRSVELLWQGRLLHDDTMLRSLGADAVFFLLYDRWSLRRKRLAAWRAAADADVQG</sequence>
<organism evidence="3 4">
    <name type="scientific">Durusdinium trenchii</name>
    <dbReference type="NCBI Taxonomy" id="1381693"/>
    <lineage>
        <taxon>Eukaryota</taxon>
        <taxon>Sar</taxon>
        <taxon>Alveolata</taxon>
        <taxon>Dinophyceae</taxon>
        <taxon>Suessiales</taxon>
        <taxon>Symbiodiniaceae</taxon>
        <taxon>Durusdinium</taxon>
    </lineage>
</organism>
<keyword evidence="1" id="KW-0472">Membrane</keyword>
<keyword evidence="1" id="KW-0812">Transmembrane</keyword>
<evidence type="ECO:0000313" key="3">
    <source>
        <dbReference type="EMBL" id="CAK8995367.1"/>
    </source>
</evidence>
<gene>
    <name evidence="3" type="ORF">CCMP2556_LOCUS3998</name>
</gene>
<dbReference type="PANTHER" id="PTHR31226">
    <property type="entry name" value="TRANSMEMBRANE PROTEIN 117"/>
    <property type="match status" value="1"/>
</dbReference>
<feature type="transmembrane region" description="Helical" evidence="1">
    <location>
        <begin position="119"/>
        <end position="141"/>
    </location>
</feature>
<dbReference type="Proteomes" id="UP001642484">
    <property type="component" value="Unassembled WGS sequence"/>
</dbReference>
<proteinExistence type="predicted"/>